<keyword evidence="3" id="KW-0812">Transmembrane</keyword>
<feature type="transmembrane region" description="Helical" evidence="3">
    <location>
        <begin position="76"/>
        <end position="97"/>
    </location>
</feature>
<feature type="compositionally biased region" description="Polar residues" evidence="2">
    <location>
        <begin position="25"/>
        <end position="37"/>
    </location>
</feature>
<accession>A0A975S507</accession>
<proteinExistence type="predicted"/>
<keyword evidence="5" id="KW-0413">Isomerase</keyword>
<dbReference type="Gene3D" id="2.40.100.10">
    <property type="entry name" value="Cyclophilin-like"/>
    <property type="match status" value="1"/>
</dbReference>
<organism evidence="5 6">
    <name type="scientific">Arthrobacter sunyaminii</name>
    <dbReference type="NCBI Taxonomy" id="2816859"/>
    <lineage>
        <taxon>Bacteria</taxon>
        <taxon>Bacillati</taxon>
        <taxon>Actinomycetota</taxon>
        <taxon>Actinomycetes</taxon>
        <taxon>Micrococcales</taxon>
        <taxon>Micrococcaceae</taxon>
        <taxon>Arthrobacter</taxon>
    </lineage>
</organism>
<evidence type="ECO:0000256" key="3">
    <source>
        <dbReference type="SAM" id="Phobius"/>
    </source>
</evidence>
<dbReference type="KEGG" id="asun:KG104_10755"/>
<keyword evidence="3" id="KW-0472">Membrane</keyword>
<dbReference type="Pfam" id="PF00160">
    <property type="entry name" value="Pro_isomerase"/>
    <property type="match status" value="1"/>
</dbReference>
<evidence type="ECO:0000256" key="1">
    <source>
        <dbReference type="ARBA" id="ARBA00002388"/>
    </source>
</evidence>
<evidence type="ECO:0000313" key="6">
    <source>
        <dbReference type="Proteomes" id="UP000680588"/>
    </source>
</evidence>
<feature type="region of interest" description="Disordered" evidence="2">
    <location>
        <begin position="10"/>
        <end position="51"/>
    </location>
</feature>
<dbReference type="AlphaFoldDB" id="A0A975S507"/>
<dbReference type="PANTHER" id="PTHR45625:SF3">
    <property type="entry name" value="PEPTIDYL-PROLYL CIS-TRANS ISOMERASE B-RELATED"/>
    <property type="match status" value="1"/>
</dbReference>
<name>A0A975S507_9MICC</name>
<dbReference type="PROSITE" id="PS50072">
    <property type="entry name" value="CSA_PPIASE_2"/>
    <property type="match status" value="1"/>
</dbReference>
<protein>
    <submittedName>
        <fullName evidence="5">Peptidylprolyl isomerase</fullName>
    </submittedName>
</protein>
<reference evidence="5" key="1">
    <citation type="submission" date="2021-06" db="EMBL/GenBank/DDBJ databases">
        <title>Novel species in genus Arthrobacter.</title>
        <authorList>
            <person name="Zhang G."/>
        </authorList>
    </citation>
    <scope>NUCLEOTIDE SEQUENCE</scope>
    <source>
        <strain evidence="5">Zg-ZUI122</strain>
    </source>
</reference>
<keyword evidence="3" id="KW-1133">Transmembrane helix</keyword>
<comment type="function">
    <text evidence="1">PPIases accelerate the folding of proteins. It catalyzes the cis-trans isomerization of proline imidic peptide bonds in oligopeptides.</text>
</comment>
<dbReference type="InterPro" id="IPR002130">
    <property type="entry name" value="Cyclophilin-type_PPIase_dom"/>
</dbReference>
<dbReference type="InterPro" id="IPR029000">
    <property type="entry name" value="Cyclophilin-like_dom_sf"/>
</dbReference>
<dbReference type="PANTHER" id="PTHR45625">
    <property type="entry name" value="PEPTIDYL-PROLYL CIS-TRANS ISOMERASE-RELATED"/>
    <property type="match status" value="1"/>
</dbReference>
<gene>
    <name evidence="5" type="ORF">KG104_10755</name>
</gene>
<feature type="domain" description="PPIase cyclophilin-type" evidence="4">
    <location>
        <begin position="142"/>
        <end position="299"/>
    </location>
</feature>
<evidence type="ECO:0000259" key="4">
    <source>
        <dbReference type="PROSITE" id="PS50072"/>
    </source>
</evidence>
<evidence type="ECO:0000256" key="2">
    <source>
        <dbReference type="SAM" id="MobiDB-lite"/>
    </source>
</evidence>
<dbReference type="InterPro" id="IPR044666">
    <property type="entry name" value="Cyclophilin_A-like"/>
</dbReference>
<keyword evidence="6" id="KW-1185">Reference proteome</keyword>
<evidence type="ECO:0000313" key="5">
    <source>
        <dbReference type="EMBL" id="QWQ35009.1"/>
    </source>
</evidence>
<dbReference type="Proteomes" id="UP000680588">
    <property type="component" value="Chromosome"/>
</dbReference>
<dbReference type="SUPFAM" id="SSF50891">
    <property type="entry name" value="Cyclophilin-like"/>
    <property type="match status" value="1"/>
</dbReference>
<dbReference type="EMBL" id="CP076456">
    <property type="protein sequence ID" value="QWQ35009.1"/>
    <property type="molecule type" value="Genomic_DNA"/>
</dbReference>
<sequence length="300" mass="31404">MCGTHFRLSARAKANRRDLHRPGRTPSSCRPCQSKTPGDTVAAPRQDRETRRRIARMQAKRDLAQRQAKRRKRDNLFAGTAGVLALALALALQVAWFSSNPTPEETRLIEQQAAAAETNGAVPGPVPDKSAAEGKIFSGTLSTSAGDLGVELDGNVAPQAVAVFSSLAESGFFAGKTCHRLTTGETMGVLQCGSVNGDGAGDPAYQWGPVENTPADGVYPAGSIAVARGASTDSNGTQFFIVYKDSLIPQDTGGYTIMGKLTSGLDVLEAVAAQGAVKEGAEVQDGTPKTPVTIDSFTLK</sequence>
<dbReference type="GO" id="GO:0003755">
    <property type="term" value="F:peptidyl-prolyl cis-trans isomerase activity"/>
    <property type="evidence" value="ECO:0007669"/>
    <property type="project" value="InterPro"/>
</dbReference>